<gene>
    <name evidence="5" type="ORF">C6P64_14675</name>
</gene>
<evidence type="ECO:0000313" key="6">
    <source>
        <dbReference type="Proteomes" id="UP000238589"/>
    </source>
</evidence>
<accession>A0A2S9K1S9</accession>
<keyword evidence="3" id="KW-0804">Transcription</keyword>
<dbReference type="PANTHER" id="PTHR30146">
    <property type="entry name" value="LACI-RELATED TRANSCRIPTIONAL REPRESSOR"/>
    <property type="match status" value="1"/>
</dbReference>
<dbReference type="SMART" id="SM00354">
    <property type="entry name" value="HTH_LACI"/>
    <property type="match status" value="1"/>
</dbReference>
<protein>
    <submittedName>
        <fullName evidence="5">Sugar ABC transporter substrate-binding protein</fullName>
    </submittedName>
</protein>
<dbReference type="SUPFAM" id="SSF47413">
    <property type="entry name" value="lambda repressor-like DNA-binding domains"/>
    <property type="match status" value="1"/>
</dbReference>
<comment type="caution">
    <text evidence="5">The sequence shown here is derived from an EMBL/GenBank/DDBJ whole genome shotgun (WGS) entry which is preliminary data.</text>
</comment>
<keyword evidence="1" id="KW-0805">Transcription regulation</keyword>
<dbReference type="GO" id="GO:0000976">
    <property type="term" value="F:transcription cis-regulatory region binding"/>
    <property type="evidence" value="ECO:0007669"/>
    <property type="project" value="TreeGrafter"/>
</dbReference>
<dbReference type="InterPro" id="IPR010982">
    <property type="entry name" value="Lambda_DNA-bd_dom_sf"/>
</dbReference>
<proteinExistence type="predicted"/>
<evidence type="ECO:0000256" key="2">
    <source>
        <dbReference type="ARBA" id="ARBA00023125"/>
    </source>
</evidence>
<keyword evidence="6" id="KW-1185">Reference proteome</keyword>
<dbReference type="Gene3D" id="3.40.50.2300">
    <property type="match status" value="2"/>
</dbReference>
<dbReference type="CDD" id="cd06307">
    <property type="entry name" value="PBP1_sugar_binding"/>
    <property type="match status" value="1"/>
</dbReference>
<dbReference type="Pfam" id="PF13407">
    <property type="entry name" value="Peripla_BP_4"/>
    <property type="match status" value="1"/>
</dbReference>
<dbReference type="Proteomes" id="UP000238589">
    <property type="component" value="Unassembled WGS sequence"/>
</dbReference>
<dbReference type="PANTHER" id="PTHR30146:SF152">
    <property type="entry name" value="TRANSCRIPTIONAL REGULATORY PROTEIN"/>
    <property type="match status" value="1"/>
</dbReference>
<organism evidence="5 6">
    <name type="scientific">Malikia granosa</name>
    <dbReference type="NCBI Taxonomy" id="263067"/>
    <lineage>
        <taxon>Bacteria</taxon>
        <taxon>Pseudomonadati</taxon>
        <taxon>Pseudomonadota</taxon>
        <taxon>Betaproteobacteria</taxon>
        <taxon>Burkholderiales</taxon>
        <taxon>Comamonadaceae</taxon>
        <taxon>Malikia</taxon>
    </lineage>
</organism>
<dbReference type="Gene3D" id="1.10.260.40">
    <property type="entry name" value="lambda repressor-like DNA-binding domains"/>
    <property type="match status" value="1"/>
</dbReference>
<dbReference type="GO" id="GO:0003700">
    <property type="term" value="F:DNA-binding transcription factor activity"/>
    <property type="evidence" value="ECO:0007669"/>
    <property type="project" value="TreeGrafter"/>
</dbReference>
<dbReference type="InterPro" id="IPR025997">
    <property type="entry name" value="SBP_2_dom"/>
</dbReference>
<dbReference type="PROSITE" id="PS50932">
    <property type="entry name" value="HTH_LACI_2"/>
    <property type="match status" value="1"/>
</dbReference>
<evidence type="ECO:0000259" key="4">
    <source>
        <dbReference type="PROSITE" id="PS50932"/>
    </source>
</evidence>
<dbReference type="AlphaFoldDB" id="A0A2S9K1S9"/>
<dbReference type="SUPFAM" id="SSF53822">
    <property type="entry name" value="Periplasmic binding protein-like I"/>
    <property type="match status" value="1"/>
</dbReference>
<feature type="domain" description="HTH lacI-type" evidence="4">
    <location>
        <begin position="11"/>
        <end position="53"/>
    </location>
</feature>
<dbReference type="InterPro" id="IPR028082">
    <property type="entry name" value="Peripla_BP_I"/>
</dbReference>
<dbReference type="EMBL" id="PVLQ01000071">
    <property type="protein sequence ID" value="PRD64382.1"/>
    <property type="molecule type" value="Genomic_DNA"/>
</dbReference>
<dbReference type="OrthoDB" id="9805774at2"/>
<evidence type="ECO:0000256" key="3">
    <source>
        <dbReference type="ARBA" id="ARBA00023163"/>
    </source>
</evidence>
<dbReference type="InterPro" id="IPR000843">
    <property type="entry name" value="HTH_LacI"/>
</dbReference>
<reference evidence="5 6" key="1">
    <citation type="submission" date="2018-03" db="EMBL/GenBank/DDBJ databases">
        <title>Comparative genomics illustrates the genes involved in a hyperalkaliphilic mechanisms of Serpentinomonas isolated from highly-alkaline calcium-rich serpentinized springs.</title>
        <authorList>
            <person name="Suzuki S."/>
            <person name="Ishii S."/>
            <person name="Walworth N."/>
            <person name="Bird L."/>
            <person name="Kuenen J.G."/>
            <person name="Nealson K.H."/>
        </authorList>
    </citation>
    <scope>NUCLEOTIDE SEQUENCE [LARGE SCALE GENOMIC DNA]</scope>
    <source>
        <strain evidence="5 6">P1</strain>
    </source>
</reference>
<keyword evidence="2" id="KW-0238">DNA-binding</keyword>
<sequence length="350" mass="39070">MVNPNRRKKTARFEEIAALAGVSISTVDRVLNERDTASVKTREKVVQAARELGVPRLLPETRHGLLHIDIVLPDNRTPFFQRLNLALQRGIAMLDKRLVVHRLWTPEQDEAALVRAIGPRRYRRQALIVAAPDTPAVRQALQQARERGEHVTMVVTRVDQVPQADYVGIDNHAAGRTAGYLLGRLCHRAGRVLILSSRRDYLGHIERSSGCREVLAQQFPHLSCDLDVTETHDDADKCYWAMQQALQENGPVVGLYNTGAGSPGIMAALQRFASEKVCWVTHEISDDHRQYLAQGMLDVVIDQDPDTQAIRALQNVVAALGLAPSTAMPERPGEFRLYFAENMGQQPYLG</sequence>
<name>A0A2S9K1S9_9BURK</name>
<evidence type="ECO:0000313" key="5">
    <source>
        <dbReference type="EMBL" id="PRD64382.1"/>
    </source>
</evidence>
<evidence type="ECO:0000256" key="1">
    <source>
        <dbReference type="ARBA" id="ARBA00023015"/>
    </source>
</evidence>
<dbReference type="Pfam" id="PF00356">
    <property type="entry name" value="LacI"/>
    <property type="match status" value="1"/>
</dbReference>
<dbReference type="CDD" id="cd01392">
    <property type="entry name" value="HTH_LacI"/>
    <property type="match status" value="1"/>
</dbReference>
<dbReference type="RefSeq" id="WP_105749306.1">
    <property type="nucleotide sequence ID" value="NZ_PVLQ01000071.1"/>
</dbReference>